<evidence type="ECO:0000256" key="1">
    <source>
        <dbReference type="ARBA" id="ARBA00005771"/>
    </source>
</evidence>
<dbReference type="OrthoDB" id="205623at2759"/>
<evidence type="ECO:0000256" key="2">
    <source>
        <dbReference type="ARBA" id="ARBA00022679"/>
    </source>
</evidence>
<gene>
    <name evidence="4" type="ORF">HPB52_006327</name>
</gene>
<accession>A0A9D4Q998</accession>
<dbReference type="PANTHER" id="PTHR11783">
    <property type="entry name" value="SULFOTRANSFERASE SULT"/>
    <property type="match status" value="1"/>
</dbReference>
<dbReference type="GO" id="GO:0008146">
    <property type="term" value="F:sulfotransferase activity"/>
    <property type="evidence" value="ECO:0007669"/>
    <property type="project" value="InterPro"/>
</dbReference>
<name>A0A9D4Q998_RHISA</name>
<evidence type="ECO:0000259" key="3">
    <source>
        <dbReference type="Pfam" id="PF00685"/>
    </source>
</evidence>
<keyword evidence="2" id="KW-0808">Transferase</keyword>
<feature type="domain" description="Sulfotransferase" evidence="3">
    <location>
        <begin position="34"/>
        <end position="301"/>
    </location>
</feature>
<dbReference type="Pfam" id="PF00685">
    <property type="entry name" value="Sulfotransfer_1"/>
    <property type="match status" value="1"/>
</dbReference>
<dbReference type="EMBL" id="JABSTV010001247">
    <property type="protein sequence ID" value="KAH7972081.1"/>
    <property type="molecule type" value="Genomic_DNA"/>
</dbReference>
<dbReference type="InterPro" id="IPR000863">
    <property type="entry name" value="Sulfotransferase_dom"/>
</dbReference>
<reference evidence="4" key="1">
    <citation type="journal article" date="2020" name="Cell">
        <title>Large-Scale Comparative Analyses of Tick Genomes Elucidate Their Genetic Diversity and Vector Capacities.</title>
        <authorList>
            <consortium name="Tick Genome and Microbiome Consortium (TIGMIC)"/>
            <person name="Jia N."/>
            <person name="Wang J."/>
            <person name="Shi W."/>
            <person name="Du L."/>
            <person name="Sun Y."/>
            <person name="Zhan W."/>
            <person name="Jiang J.F."/>
            <person name="Wang Q."/>
            <person name="Zhang B."/>
            <person name="Ji P."/>
            <person name="Bell-Sakyi L."/>
            <person name="Cui X.M."/>
            <person name="Yuan T.T."/>
            <person name="Jiang B.G."/>
            <person name="Yang W.F."/>
            <person name="Lam T.T."/>
            <person name="Chang Q.C."/>
            <person name="Ding S.J."/>
            <person name="Wang X.J."/>
            <person name="Zhu J.G."/>
            <person name="Ruan X.D."/>
            <person name="Zhao L."/>
            <person name="Wei J.T."/>
            <person name="Ye R.Z."/>
            <person name="Que T.C."/>
            <person name="Du C.H."/>
            <person name="Zhou Y.H."/>
            <person name="Cheng J.X."/>
            <person name="Dai P.F."/>
            <person name="Guo W.B."/>
            <person name="Han X.H."/>
            <person name="Huang E.J."/>
            <person name="Li L.F."/>
            <person name="Wei W."/>
            <person name="Gao Y.C."/>
            <person name="Liu J.Z."/>
            <person name="Shao H.Z."/>
            <person name="Wang X."/>
            <person name="Wang C.C."/>
            <person name="Yang T.C."/>
            <person name="Huo Q.B."/>
            <person name="Li W."/>
            <person name="Chen H.Y."/>
            <person name="Chen S.E."/>
            <person name="Zhou L.G."/>
            <person name="Ni X.B."/>
            <person name="Tian J.H."/>
            <person name="Sheng Y."/>
            <person name="Liu T."/>
            <person name="Pan Y.S."/>
            <person name="Xia L.Y."/>
            <person name="Li J."/>
            <person name="Zhao F."/>
            <person name="Cao W.C."/>
        </authorList>
    </citation>
    <scope>NUCLEOTIDE SEQUENCE</scope>
    <source>
        <strain evidence="4">Rsan-2018</strain>
    </source>
</reference>
<proteinExistence type="inferred from homology"/>
<comment type="similarity">
    <text evidence="1">Belongs to the sulfotransferase 1 family.</text>
</comment>
<reference evidence="4" key="2">
    <citation type="submission" date="2021-09" db="EMBL/GenBank/DDBJ databases">
        <authorList>
            <person name="Jia N."/>
            <person name="Wang J."/>
            <person name="Shi W."/>
            <person name="Du L."/>
            <person name="Sun Y."/>
            <person name="Zhan W."/>
            <person name="Jiang J."/>
            <person name="Wang Q."/>
            <person name="Zhang B."/>
            <person name="Ji P."/>
            <person name="Sakyi L.B."/>
            <person name="Cui X."/>
            <person name="Yuan T."/>
            <person name="Jiang B."/>
            <person name="Yang W."/>
            <person name="Lam T.T.-Y."/>
            <person name="Chang Q."/>
            <person name="Ding S."/>
            <person name="Wang X."/>
            <person name="Zhu J."/>
            <person name="Ruan X."/>
            <person name="Zhao L."/>
            <person name="Wei J."/>
            <person name="Que T."/>
            <person name="Du C."/>
            <person name="Cheng J."/>
            <person name="Dai P."/>
            <person name="Han X."/>
            <person name="Huang E."/>
            <person name="Gao Y."/>
            <person name="Liu J."/>
            <person name="Shao H."/>
            <person name="Ye R."/>
            <person name="Li L."/>
            <person name="Wei W."/>
            <person name="Wang X."/>
            <person name="Wang C."/>
            <person name="Huo Q."/>
            <person name="Li W."/>
            <person name="Guo W."/>
            <person name="Chen H."/>
            <person name="Chen S."/>
            <person name="Zhou L."/>
            <person name="Zhou L."/>
            <person name="Ni X."/>
            <person name="Tian J."/>
            <person name="Zhou Y."/>
            <person name="Sheng Y."/>
            <person name="Liu T."/>
            <person name="Pan Y."/>
            <person name="Xia L."/>
            <person name="Li J."/>
            <person name="Zhao F."/>
            <person name="Cao W."/>
        </authorList>
    </citation>
    <scope>NUCLEOTIDE SEQUENCE</scope>
    <source>
        <strain evidence="4">Rsan-2018</strain>
        <tissue evidence="4">Larvae</tissue>
    </source>
</reference>
<dbReference type="OMA" id="IVETHES"/>
<evidence type="ECO:0000313" key="5">
    <source>
        <dbReference type="Proteomes" id="UP000821837"/>
    </source>
</evidence>
<dbReference type="InterPro" id="IPR027417">
    <property type="entry name" value="P-loop_NTPase"/>
</dbReference>
<sequence length="313" mass="36486">MDVENYRFVDGLWMHKFIEESILRTAFSYQPRADDLFVVTYPKSGTTWIQYLVLSILNRGEPPKSRVEFSLASPFIELMGAEAAEKMPRPGILKTHLPFHRAPYSDQSKYIYVARNPCDVCVSFYYHMKGFTPKTVKEVSFARFHELFVSDKLAWGPYFDHLHSWYSQRDRPNVLFFTYEQARKDSAQWTLNIADFLGKKYGDLLREDPALFRKVLDLCSIENMRRVFDGSTRGVVRDLLNLPSEKALKSLDVYRDKPIIVETHESDGFIRKGAVGDWKTHFTIDQIEKTKAWILKNTQGSDVMKLWSDIDLP</sequence>
<dbReference type="VEuPathDB" id="VectorBase:RSAN_043088"/>
<dbReference type="Proteomes" id="UP000821837">
    <property type="component" value="Chromosome 11"/>
</dbReference>
<organism evidence="4 5">
    <name type="scientific">Rhipicephalus sanguineus</name>
    <name type="common">Brown dog tick</name>
    <name type="synonym">Ixodes sanguineus</name>
    <dbReference type="NCBI Taxonomy" id="34632"/>
    <lineage>
        <taxon>Eukaryota</taxon>
        <taxon>Metazoa</taxon>
        <taxon>Ecdysozoa</taxon>
        <taxon>Arthropoda</taxon>
        <taxon>Chelicerata</taxon>
        <taxon>Arachnida</taxon>
        <taxon>Acari</taxon>
        <taxon>Parasitiformes</taxon>
        <taxon>Ixodida</taxon>
        <taxon>Ixodoidea</taxon>
        <taxon>Ixodidae</taxon>
        <taxon>Rhipicephalinae</taxon>
        <taxon>Rhipicephalus</taxon>
        <taxon>Rhipicephalus</taxon>
    </lineage>
</organism>
<protein>
    <recommendedName>
        <fullName evidence="3">Sulfotransferase domain-containing protein</fullName>
    </recommendedName>
</protein>
<dbReference type="SUPFAM" id="SSF52540">
    <property type="entry name" value="P-loop containing nucleoside triphosphate hydrolases"/>
    <property type="match status" value="1"/>
</dbReference>
<dbReference type="Gene3D" id="3.40.50.300">
    <property type="entry name" value="P-loop containing nucleotide triphosphate hydrolases"/>
    <property type="match status" value="1"/>
</dbReference>
<comment type="caution">
    <text evidence="4">The sequence shown here is derived from an EMBL/GenBank/DDBJ whole genome shotgun (WGS) entry which is preliminary data.</text>
</comment>
<dbReference type="AlphaFoldDB" id="A0A9D4Q998"/>
<keyword evidence="5" id="KW-1185">Reference proteome</keyword>
<evidence type="ECO:0000313" key="4">
    <source>
        <dbReference type="EMBL" id="KAH7972081.1"/>
    </source>
</evidence>